<dbReference type="Proteomes" id="UP000639338">
    <property type="component" value="Unassembled WGS sequence"/>
</dbReference>
<dbReference type="AlphaFoldDB" id="A0A834XMX0"/>
<keyword evidence="3" id="KW-1185">Reference proteome</keyword>
<feature type="compositionally biased region" description="Basic and acidic residues" evidence="1">
    <location>
        <begin position="59"/>
        <end position="77"/>
    </location>
</feature>
<feature type="compositionally biased region" description="Low complexity" evidence="1">
    <location>
        <begin position="138"/>
        <end position="149"/>
    </location>
</feature>
<gene>
    <name evidence="2" type="ORF">HCN44_007756</name>
</gene>
<dbReference type="EMBL" id="JACMRX010000006">
    <property type="protein sequence ID" value="KAF7988224.1"/>
    <property type="molecule type" value="Genomic_DNA"/>
</dbReference>
<comment type="caution">
    <text evidence="2">The sequence shown here is derived from an EMBL/GenBank/DDBJ whole genome shotgun (WGS) entry which is preliminary data.</text>
</comment>
<proteinExistence type="predicted"/>
<feature type="region of interest" description="Disordered" evidence="1">
    <location>
        <begin position="20"/>
        <end position="79"/>
    </location>
</feature>
<evidence type="ECO:0000313" key="2">
    <source>
        <dbReference type="EMBL" id="KAF7988224.1"/>
    </source>
</evidence>
<evidence type="ECO:0000256" key="1">
    <source>
        <dbReference type="SAM" id="MobiDB-lite"/>
    </source>
</evidence>
<protein>
    <submittedName>
        <fullName evidence="2">Uncharacterized protein</fullName>
    </submittedName>
</protein>
<accession>A0A834XMX0</accession>
<reference evidence="2 3" key="1">
    <citation type="submission" date="2020-08" db="EMBL/GenBank/DDBJ databases">
        <title>Aphidius gifuensis genome sequencing and assembly.</title>
        <authorList>
            <person name="Du Z."/>
        </authorList>
    </citation>
    <scope>NUCLEOTIDE SEQUENCE [LARGE SCALE GENOMIC DNA]</scope>
    <source>
        <strain evidence="2">YNYX2018</strain>
        <tissue evidence="2">Adults</tissue>
    </source>
</reference>
<feature type="region of interest" description="Disordered" evidence="1">
    <location>
        <begin position="130"/>
        <end position="151"/>
    </location>
</feature>
<evidence type="ECO:0000313" key="3">
    <source>
        <dbReference type="Proteomes" id="UP000639338"/>
    </source>
</evidence>
<organism evidence="2 3">
    <name type="scientific">Aphidius gifuensis</name>
    <name type="common">Parasitoid wasp</name>
    <dbReference type="NCBI Taxonomy" id="684658"/>
    <lineage>
        <taxon>Eukaryota</taxon>
        <taxon>Metazoa</taxon>
        <taxon>Ecdysozoa</taxon>
        <taxon>Arthropoda</taxon>
        <taxon>Hexapoda</taxon>
        <taxon>Insecta</taxon>
        <taxon>Pterygota</taxon>
        <taxon>Neoptera</taxon>
        <taxon>Endopterygota</taxon>
        <taxon>Hymenoptera</taxon>
        <taxon>Apocrita</taxon>
        <taxon>Ichneumonoidea</taxon>
        <taxon>Braconidae</taxon>
        <taxon>Aphidiinae</taxon>
        <taxon>Aphidius</taxon>
    </lineage>
</organism>
<feature type="compositionally biased region" description="Polar residues" evidence="1">
    <location>
        <begin position="22"/>
        <end position="42"/>
    </location>
</feature>
<name>A0A834XMX0_APHGI</name>
<sequence length="169" mass="18939">MKNGLIRSCCKCPSKVAESLEPFNTSKKSPKNTSQHSVSTDDSFAIKDLNYSPRPSLSENKEINSNRKRLLSQERKPQLKRAKLSINKIKNFMDSISLADQEHLQTMMAKAIDASGISLSFSKNSLWSKNRCDMNETGDSSSSDGSNSNVKKLDILHDDLRDFDTADYD</sequence>